<organism evidence="4 5">
    <name type="scientific">Streptomonospora litoralis</name>
    <dbReference type="NCBI Taxonomy" id="2498135"/>
    <lineage>
        <taxon>Bacteria</taxon>
        <taxon>Bacillati</taxon>
        <taxon>Actinomycetota</taxon>
        <taxon>Actinomycetes</taxon>
        <taxon>Streptosporangiales</taxon>
        <taxon>Nocardiopsidaceae</taxon>
        <taxon>Streptomonospora</taxon>
    </lineage>
</organism>
<dbReference type="InterPro" id="IPR006311">
    <property type="entry name" value="TAT_signal"/>
</dbReference>
<reference evidence="4 5" key="1">
    <citation type="submission" date="2019-02" db="EMBL/GenBank/DDBJ databases">
        <authorList>
            <person name="Khodamoradi S."/>
            <person name="Hahnke R.L."/>
            <person name="Kaempfer P."/>
            <person name="Schumann P."/>
            <person name="Rohde M."/>
            <person name="Steinert M."/>
            <person name="Luzhetskyy A."/>
            <person name="Wink J."/>
            <person name="Ruckert C."/>
        </authorList>
    </citation>
    <scope>NUCLEOTIDE SEQUENCE [LARGE SCALE GENOMIC DNA]</scope>
    <source>
        <strain evidence="4 5">M2</strain>
    </source>
</reference>
<dbReference type="AlphaFoldDB" id="A0A4P6Q7F0"/>
<gene>
    <name evidence="4" type="ORF">EKD16_24875</name>
</gene>
<dbReference type="InterPro" id="IPR015510">
    <property type="entry name" value="PGRP"/>
</dbReference>
<dbReference type="Gene3D" id="3.40.80.10">
    <property type="entry name" value="Peptidoglycan recognition protein-like"/>
    <property type="match status" value="1"/>
</dbReference>
<dbReference type="SMART" id="SM00701">
    <property type="entry name" value="PGRP"/>
    <property type="match status" value="1"/>
</dbReference>
<name>A0A4P6Q7F0_9ACTN</name>
<dbReference type="GO" id="GO:0008270">
    <property type="term" value="F:zinc ion binding"/>
    <property type="evidence" value="ECO:0007669"/>
    <property type="project" value="InterPro"/>
</dbReference>
<protein>
    <submittedName>
        <fullName evidence="4">N-acetylmuramoyl-L-alanine amidase</fullName>
    </submittedName>
</protein>
<dbReference type="InterPro" id="IPR006619">
    <property type="entry name" value="PGRP_domain_met/bac"/>
</dbReference>
<keyword evidence="5" id="KW-1185">Reference proteome</keyword>
<dbReference type="PROSITE" id="PS51318">
    <property type="entry name" value="TAT"/>
    <property type="match status" value="1"/>
</dbReference>
<proteinExistence type="inferred from homology"/>
<dbReference type="Proteomes" id="UP000292235">
    <property type="component" value="Chromosome"/>
</dbReference>
<evidence type="ECO:0000256" key="1">
    <source>
        <dbReference type="ARBA" id="ARBA00007553"/>
    </source>
</evidence>
<evidence type="ECO:0000259" key="3">
    <source>
        <dbReference type="SMART" id="SM00701"/>
    </source>
</evidence>
<feature type="domain" description="Peptidoglycan recognition protein family" evidence="3">
    <location>
        <begin position="49"/>
        <end position="203"/>
    </location>
</feature>
<accession>A0A4P6Q7F0</accession>
<dbReference type="PANTHER" id="PTHR11022">
    <property type="entry name" value="PEPTIDOGLYCAN RECOGNITION PROTEIN"/>
    <property type="match status" value="1"/>
</dbReference>
<dbReference type="PANTHER" id="PTHR11022:SF41">
    <property type="entry name" value="PEPTIDOGLYCAN-RECOGNITION PROTEIN LC-RELATED"/>
    <property type="match status" value="1"/>
</dbReference>
<dbReference type="RefSeq" id="WP_131101771.1">
    <property type="nucleotide sequence ID" value="NZ_CP036455.1"/>
</dbReference>
<dbReference type="InterPro" id="IPR002502">
    <property type="entry name" value="Amidase_domain"/>
</dbReference>
<dbReference type="GO" id="GO:0008745">
    <property type="term" value="F:N-acetylmuramoyl-L-alanine amidase activity"/>
    <property type="evidence" value="ECO:0007669"/>
    <property type="project" value="InterPro"/>
</dbReference>
<dbReference type="EMBL" id="CP036455">
    <property type="protein sequence ID" value="QBI56716.1"/>
    <property type="molecule type" value="Genomic_DNA"/>
</dbReference>
<evidence type="ECO:0000259" key="2">
    <source>
        <dbReference type="SMART" id="SM00644"/>
    </source>
</evidence>
<dbReference type="SUPFAM" id="SSF55846">
    <property type="entry name" value="N-acetylmuramoyl-L-alanine amidase-like"/>
    <property type="match status" value="1"/>
</dbReference>
<sequence length="272" mass="29684">MSSHHGDRADTGVARRSVLHGAALAAGGVLLGGAIDLASAEDALALPRPRIYHRGEWNARKPKRWATVLGAPPDRIVVHHTATGNSSDRSRNHAFRLSRSIQNYHMDSNGWDDTGQQLTISRGGHVMEGRNRSLKAITHDNHVVGAHTANHNSHSIGIENEGNYMSATPPRDLMSALVETCAWLCLAYGLNPARAIVGHRDYNATSCPGDKLYGMLPRLRGDVGSRMRSLQARVVLRDDAVPESHLPTYPEVPATERRALFYHGPAVSPEDR</sequence>
<dbReference type="InterPro" id="IPR036505">
    <property type="entry name" value="Amidase/PGRP_sf"/>
</dbReference>
<evidence type="ECO:0000313" key="4">
    <source>
        <dbReference type="EMBL" id="QBI56716.1"/>
    </source>
</evidence>
<dbReference type="OrthoDB" id="514320at2"/>
<evidence type="ECO:0000313" key="5">
    <source>
        <dbReference type="Proteomes" id="UP000292235"/>
    </source>
</evidence>
<comment type="similarity">
    <text evidence="1">Belongs to the N-acetylmuramoyl-L-alanine amidase 2 family.</text>
</comment>
<feature type="domain" description="N-acetylmuramoyl-L-alanine amidase" evidence="2">
    <location>
        <begin position="61"/>
        <end position="209"/>
    </location>
</feature>
<dbReference type="Pfam" id="PF01510">
    <property type="entry name" value="Amidase_2"/>
    <property type="match status" value="1"/>
</dbReference>
<dbReference type="KEGG" id="strr:EKD16_24875"/>
<dbReference type="GO" id="GO:0009253">
    <property type="term" value="P:peptidoglycan catabolic process"/>
    <property type="evidence" value="ECO:0007669"/>
    <property type="project" value="InterPro"/>
</dbReference>
<dbReference type="CDD" id="cd06583">
    <property type="entry name" value="PGRP"/>
    <property type="match status" value="1"/>
</dbReference>
<dbReference type="SMART" id="SM00644">
    <property type="entry name" value="Ami_2"/>
    <property type="match status" value="1"/>
</dbReference>